<evidence type="ECO:0000256" key="1">
    <source>
        <dbReference type="SAM" id="Phobius"/>
    </source>
</evidence>
<evidence type="ECO:0008006" key="4">
    <source>
        <dbReference type="Google" id="ProtNLM"/>
    </source>
</evidence>
<dbReference type="GeneID" id="14877373"/>
<gene>
    <name evidence="2" type="ORF">DFA_03086</name>
</gene>
<keyword evidence="3" id="KW-1185">Reference proteome</keyword>
<proteinExistence type="predicted"/>
<protein>
    <recommendedName>
        <fullName evidence="4">Transmembrane protein</fullName>
    </recommendedName>
</protein>
<dbReference type="RefSeq" id="XP_004362692.1">
    <property type="nucleotide sequence ID" value="XM_004362635.1"/>
</dbReference>
<sequence>MINQTLSMSSISTTMYLILINNTDCIITSINSTYLECIIILNTNTTTVYQQQQIEGGVSGSDGEFVEIYISIDGHSFTSHNSIYIKYPLPPASSSSSSSYSSNDISNSDYQPNNTKYYIIAGVLGGALVAGVTALIVMRIKRKQLINSRIKFNNRLALKKL</sequence>
<organism evidence="2 3">
    <name type="scientific">Cavenderia fasciculata</name>
    <name type="common">Slime mold</name>
    <name type="synonym">Dictyostelium fasciculatum</name>
    <dbReference type="NCBI Taxonomy" id="261658"/>
    <lineage>
        <taxon>Eukaryota</taxon>
        <taxon>Amoebozoa</taxon>
        <taxon>Evosea</taxon>
        <taxon>Eumycetozoa</taxon>
        <taxon>Dictyostelia</taxon>
        <taxon>Acytosteliales</taxon>
        <taxon>Cavenderiaceae</taxon>
        <taxon>Cavenderia</taxon>
    </lineage>
</organism>
<keyword evidence="1" id="KW-1133">Transmembrane helix</keyword>
<dbReference type="EMBL" id="GL883006">
    <property type="protein sequence ID" value="EGG24841.1"/>
    <property type="molecule type" value="Genomic_DNA"/>
</dbReference>
<dbReference type="AlphaFoldDB" id="F4PGK7"/>
<dbReference type="KEGG" id="dfa:DFA_03086"/>
<accession>F4PGK7</accession>
<evidence type="ECO:0000313" key="2">
    <source>
        <dbReference type="EMBL" id="EGG24841.1"/>
    </source>
</evidence>
<keyword evidence="1" id="KW-0812">Transmembrane</keyword>
<evidence type="ECO:0000313" key="3">
    <source>
        <dbReference type="Proteomes" id="UP000007797"/>
    </source>
</evidence>
<keyword evidence="1" id="KW-0472">Membrane</keyword>
<dbReference type="Proteomes" id="UP000007797">
    <property type="component" value="Unassembled WGS sequence"/>
</dbReference>
<feature type="transmembrane region" description="Helical" evidence="1">
    <location>
        <begin position="117"/>
        <end position="138"/>
    </location>
</feature>
<reference evidence="3" key="1">
    <citation type="journal article" date="2011" name="Genome Res.">
        <title>Phylogeny-wide analysis of social amoeba genomes highlights ancient origins for complex intercellular communication.</title>
        <authorList>
            <person name="Heidel A.J."/>
            <person name="Lawal H.M."/>
            <person name="Felder M."/>
            <person name="Schilde C."/>
            <person name="Helps N.R."/>
            <person name="Tunggal B."/>
            <person name="Rivero F."/>
            <person name="John U."/>
            <person name="Schleicher M."/>
            <person name="Eichinger L."/>
            <person name="Platzer M."/>
            <person name="Noegel A.A."/>
            <person name="Schaap P."/>
            <person name="Gloeckner G."/>
        </authorList>
    </citation>
    <scope>NUCLEOTIDE SEQUENCE [LARGE SCALE GENOMIC DNA]</scope>
    <source>
        <strain evidence="3">SH3</strain>
    </source>
</reference>
<name>F4PGK7_CACFS</name>